<reference evidence="2" key="1">
    <citation type="submission" date="2023-03" db="EMBL/GenBank/DDBJ databases">
        <title>Massive genome expansion in bonnet fungi (Mycena s.s.) driven by repeated elements and novel gene families across ecological guilds.</title>
        <authorList>
            <consortium name="Lawrence Berkeley National Laboratory"/>
            <person name="Harder C.B."/>
            <person name="Miyauchi S."/>
            <person name="Viragh M."/>
            <person name="Kuo A."/>
            <person name="Thoen E."/>
            <person name="Andreopoulos B."/>
            <person name="Lu D."/>
            <person name="Skrede I."/>
            <person name="Drula E."/>
            <person name="Henrissat B."/>
            <person name="Morin E."/>
            <person name="Kohler A."/>
            <person name="Barry K."/>
            <person name="LaButti K."/>
            <person name="Morin E."/>
            <person name="Salamov A."/>
            <person name="Lipzen A."/>
            <person name="Mereny Z."/>
            <person name="Hegedus B."/>
            <person name="Baldrian P."/>
            <person name="Stursova M."/>
            <person name="Weitz H."/>
            <person name="Taylor A."/>
            <person name="Grigoriev I.V."/>
            <person name="Nagy L.G."/>
            <person name="Martin F."/>
            <person name="Kauserud H."/>
        </authorList>
    </citation>
    <scope>NUCLEOTIDE SEQUENCE</scope>
    <source>
        <strain evidence="2">CBHHK188m</strain>
    </source>
</reference>
<evidence type="ECO:0000313" key="3">
    <source>
        <dbReference type="Proteomes" id="UP001215280"/>
    </source>
</evidence>
<organism evidence="2 3">
    <name type="scientific">Mycena maculata</name>
    <dbReference type="NCBI Taxonomy" id="230809"/>
    <lineage>
        <taxon>Eukaryota</taxon>
        <taxon>Fungi</taxon>
        <taxon>Dikarya</taxon>
        <taxon>Basidiomycota</taxon>
        <taxon>Agaricomycotina</taxon>
        <taxon>Agaricomycetes</taxon>
        <taxon>Agaricomycetidae</taxon>
        <taxon>Agaricales</taxon>
        <taxon>Marasmiineae</taxon>
        <taxon>Mycenaceae</taxon>
        <taxon>Mycena</taxon>
    </lineage>
</organism>
<accession>A0AAD7MID8</accession>
<feature type="region of interest" description="Disordered" evidence="1">
    <location>
        <begin position="58"/>
        <end position="95"/>
    </location>
</feature>
<dbReference type="EMBL" id="JARJLG010000299">
    <property type="protein sequence ID" value="KAJ7718876.1"/>
    <property type="molecule type" value="Genomic_DNA"/>
</dbReference>
<gene>
    <name evidence="2" type="ORF">DFH07DRAFT_973127</name>
</gene>
<dbReference type="AlphaFoldDB" id="A0AAD7MID8"/>
<evidence type="ECO:0000256" key="1">
    <source>
        <dbReference type="SAM" id="MobiDB-lite"/>
    </source>
</evidence>
<protein>
    <submittedName>
        <fullName evidence="2">Uncharacterized protein</fullName>
    </submittedName>
</protein>
<comment type="caution">
    <text evidence="2">The sequence shown here is derived from an EMBL/GenBank/DDBJ whole genome shotgun (WGS) entry which is preliminary data.</text>
</comment>
<sequence length="95" mass="10281">MSLQLSDASQTLRSADSLKDKLLILTPTQLVPVTTTLQANVEFMLAVLNLGDLLADAEREQDDPNNSSSPSLVSRYRSSTDASCSITTEPDALRQ</sequence>
<feature type="compositionally biased region" description="Low complexity" evidence="1">
    <location>
        <begin position="64"/>
        <end position="79"/>
    </location>
</feature>
<proteinExistence type="predicted"/>
<evidence type="ECO:0000313" key="2">
    <source>
        <dbReference type="EMBL" id="KAJ7718876.1"/>
    </source>
</evidence>
<dbReference type="Proteomes" id="UP001215280">
    <property type="component" value="Unassembled WGS sequence"/>
</dbReference>
<keyword evidence="3" id="KW-1185">Reference proteome</keyword>
<name>A0AAD7MID8_9AGAR</name>